<dbReference type="Gene3D" id="2.160.10.10">
    <property type="entry name" value="Hexapeptide repeat proteins"/>
    <property type="match status" value="1"/>
</dbReference>
<dbReference type="InterPro" id="IPR047324">
    <property type="entry name" value="LbH_gamma_CA-like"/>
</dbReference>
<proteinExistence type="predicted"/>
<keyword evidence="1" id="KW-0808">Transferase</keyword>
<dbReference type="STRING" id="29435.SAMN05216588_107130"/>
<dbReference type="GO" id="GO:0016740">
    <property type="term" value="F:transferase activity"/>
    <property type="evidence" value="ECO:0007669"/>
    <property type="project" value="UniProtKB-KW"/>
</dbReference>
<dbReference type="Pfam" id="PF00132">
    <property type="entry name" value="Hexapep"/>
    <property type="match status" value="1"/>
</dbReference>
<dbReference type="PANTHER" id="PTHR13061:SF29">
    <property type="entry name" value="GAMMA CARBONIC ANHYDRASE-LIKE 1, MITOCHONDRIAL-RELATED"/>
    <property type="match status" value="1"/>
</dbReference>
<reference evidence="1 2" key="1">
    <citation type="submission" date="2016-10" db="EMBL/GenBank/DDBJ databases">
        <authorList>
            <person name="de Groot N.N."/>
        </authorList>
    </citation>
    <scope>NUCLEOTIDE SEQUENCE [LARGE SCALE GENOMIC DNA]</scope>
    <source>
        <strain evidence="1 2">LMG 18387</strain>
    </source>
</reference>
<dbReference type="InterPro" id="IPR050484">
    <property type="entry name" value="Transf_Hexapept/Carb_Anhydrase"/>
</dbReference>
<dbReference type="CDD" id="cd04645">
    <property type="entry name" value="LbH_gamma_CA_like"/>
    <property type="match status" value="1"/>
</dbReference>
<dbReference type="PANTHER" id="PTHR13061">
    <property type="entry name" value="DYNACTIN SUBUNIT P25"/>
    <property type="match status" value="1"/>
</dbReference>
<dbReference type="SUPFAM" id="SSF51161">
    <property type="entry name" value="Trimeric LpxA-like enzymes"/>
    <property type="match status" value="1"/>
</dbReference>
<dbReference type="Proteomes" id="UP000198606">
    <property type="component" value="Unassembled WGS sequence"/>
</dbReference>
<dbReference type="InterPro" id="IPR001451">
    <property type="entry name" value="Hexapep"/>
</dbReference>
<evidence type="ECO:0000313" key="2">
    <source>
        <dbReference type="Proteomes" id="UP000198606"/>
    </source>
</evidence>
<organism evidence="1 2">
    <name type="scientific">Phytopseudomonas flavescens</name>
    <dbReference type="NCBI Taxonomy" id="29435"/>
    <lineage>
        <taxon>Bacteria</taxon>
        <taxon>Pseudomonadati</taxon>
        <taxon>Pseudomonadota</taxon>
        <taxon>Gammaproteobacteria</taxon>
        <taxon>Pseudomonadales</taxon>
        <taxon>Pseudomonadaceae</taxon>
        <taxon>Phytopseudomonas</taxon>
    </lineage>
</organism>
<dbReference type="AlphaFoldDB" id="A0A1G8F4Q2"/>
<evidence type="ECO:0000313" key="1">
    <source>
        <dbReference type="EMBL" id="SDH77077.1"/>
    </source>
</evidence>
<gene>
    <name evidence="1" type="ORF">SAMN05216588_107130</name>
</gene>
<dbReference type="RefSeq" id="WP_084304846.1">
    <property type="nucleotide sequence ID" value="NZ_FNDG01000007.1"/>
</dbReference>
<dbReference type="EMBL" id="FNDG01000007">
    <property type="protein sequence ID" value="SDH77077.1"/>
    <property type="molecule type" value="Genomic_DNA"/>
</dbReference>
<sequence>MKYRLGDARVEQHPQSWVAPTATLIGKVRLEAGASVWFGAVLRGDNELIHIGEHSNVQDGAVMHTDMGSPLTLGKGVTVGHNAMLHGCTVGDYSLVGINAVVLNGARIGKHCIIGANALIAEGKDIPDGSLVVGSPGKVVRELTEQQKKLLEASAAHYVQNARRYATDLAEQED</sequence>
<accession>A0A1G8F4Q2</accession>
<dbReference type="InterPro" id="IPR011004">
    <property type="entry name" value="Trimer_LpxA-like_sf"/>
</dbReference>
<name>A0A1G8F4Q2_9GAMM</name>
<protein>
    <submittedName>
        <fullName evidence="1">Carbonic anhydrase or acetyltransferase, isoleucine patch superfamily</fullName>
    </submittedName>
</protein>